<sequence>LCRSSRRTPPNLKRCSKLYWSVKVGTGIFKKRVVILTISNSISDISKSGIAVALDGLV</sequence>
<feature type="non-terminal residue" evidence="1">
    <location>
        <position position="1"/>
    </location>
</feature>
<keyword evidence="2" id="KW-1185">Reference proteome</keyword>
<protein>
    <submittedName>
        <fullName evidence="1">Uncharacterized protein</fullName>
    </submittedName>
</protein>
<dbReference type="AlphaFoldDB" id="A0A653CBI9"/>
<accession>A0A653CBI9</accession>
<dbReference type="EMBL" id="CAACVG010007416">
    <property type="protein sequence ID" value="VEN45301.1"/>
    <property type="molecule type" value="Genomic_DNA"/>
</dbReference>
<proteinExistence type="predicted"/>
<evidence type="ECO:0000313" key="1">
    <source>
        <dbReference type="EMBL" id="VEN45301.1"/>
    </source>
</evidence>
<gene>
    <name evidence="1" type="ORF">CALMAC_LOCUS7799</name>
</gene>
<evidence type="ECO:0000313" key="2">
    <source>
        <dbReference type="Proteomes" id="UP000410492"/>
    </source>
</evidence>
<name>A0A653CBI9_CALMS</name>
<dbReference type="Proteomes" id="UP000410492">
    <property type="component" value="Unassembled WGS sequence"/>
</dbReference>
<organism evidence="1 2">
    <name type="scientific">Callosobruchus maculatus</name>
    <name type="common">Southern cowpea weevil</name>
    <name type="synonym">Pulse bruchid</name>
    <dbReference type="NCBI Taxonomy" id="64391"/>
    <lineage>
        <taxon>Eukaryota</taxon>
        <taxon>Metazoa</taxon>
        <taxon>Ecdysozoa</taxon>
        <taxon>Arthropoda</taxon>
        <taxon>Hexapoda</taxon>
        <taxon>Insecta</taxon>
        <taxon>Pterygota</taxon>
        <taxon>Neoptera</taxon>
        <taxon>Endopterygota</taxon>
        <taxon>Coleoptera</taxon>
        <taxon>Polyphaga</taxon>
        <taxon>Cucujiformia</taxon>
        <taxon>Chrysomeloidea</taxon>
        <taxon>Chrysomelidae</taxon>
        <taxon>Bruchinae</taxon>
        <taxon>Bruchini</taxon>
        <taxon>Callosobruchus</taxon>
    </lineage>
</organism>
<reference evidence="1 2" key="1">
    <citation type="submission" date="2019-01" db="EMBL/GenBank/DDBJ databases">
        <authorList>
            <person name="Sayadi A."/>
        </authorList>
    </citation>
    <scope>NUCLEOTIDE SEQUENCE [LARGE SCALE GENOMIC DNA]</scope>
</reference>